<dbReference type="EMBL" id="VSRR010050762">
    <property type="protein sequence ID" value="MPC79299.1"/>
    <property type="molecule type" value="Genomic_DNA"/>
</dbReference>
<proteinExistence type="predicted"/>
<evidence type="ECO:0000313" key="1">
    <source>
        <dbReference type="EMBL" id="MPC79299.1"/>
    </source>
</evidence>
<name>A0A5B7IBN1_PORTR</name>
<keyword evidence="2" id="KW-1185">Reference proteome</keyword>
<accession>A0A5B7IBN1</accession>
<organism evidence="1 2">
    <name type="scientific">Portunus trituberculatus</name>
    <name type="common">Swimming crab</name>
    <name type="synonym">Neptunus trituberculatus</name>
    <dbReference type="NCBI Taxonomy" id="210409"/>
    <lineage>
        <taxon>Eukaryota</taxon>
        <taxon>Metazoa</taxon>
        <taxon>Ecdysozoa</taxon>
        <taxon>Arthropoda</taxon>
        <taxon>Crustacea</taxon>
        <taxon>Multicrustacea</taxon>
        <taxon>Malacostraca</taxon>
        <taxon>Eumalacostraca</taxon>
        <taxon>Eucarida</taxon>
        <taxon>Decapoda</taxon>
        <taxon>Pleocyemata</taxon>
        <taxon>Brachyura</taxon>
        <taxon>Eubrachyura</taxon>
        <taxon>Portunoidea</taxon>
        <taxon>Portunidae</taxon>
        <taxon>Portuninae</taxon>
        <taxon>Portunus</taxon>
    </lineage>
</organism>
<reference evidence="1 2" key="1">
    <citation type="submission" date="2019-05" db="EMBL/GenBank/DDBJ databases">
        <title>Another draft genome of Portunus trituberculatus and its Hox gene families provides insights of decapod evolution.</title>
        <authorList>
            <person name="Jeong J.-H."/>
            <person name="Song I."/>
            <person name="Kim S."/>
            <person name="Choi T."/>
            <person name="Kim D."/>
            <person name="Ryu S."/>
            <person name="Kim W."/>
        </authorList>
    </citation>
    <scope>NUCLEOTIDE SEQUENCE [LARGE SCALE GENOMIC DNA]</scope>
    <source>
        <tissue evidence="1">Muscle</tissue>
    </source>
</reference>
<evidence type="ECO:0000313" key="2">
    <source>
        <dbReference type="Proteomes" id="UP000324222"/>
    </source>
</evidence>
<comment type="caution">
    <text evidence="1">The sequence shown here is derived from an EMBL/GenBank/DDBJ whole genome shotgun (WGS) entry which is preliminary data.</text>
</comment>
<dbReference type="Proteomes" id="UP000324222">
    <property type="component" value="Unassembled WGS sequence"/>
</dbReference>
<protein>
    <submittedName>
        <fullName evidence="1">Uncharacterized protein</fullName>
    </submittedName>
</protein>
<gene>
    <name evidence="1" type="ORF">E2C01_073820</name>
</gene>
<sequence length="130" mass="14804">MFKLVLVTLCGDAEWRTEAAEPATHLSHNHRYTFSATTRRTVPTLLCNLCYSACSKMITSGVRIRRIKKKTRALRNKRSNLSVGDIQQQPQWSSWETPPPSLPAPVIPSQEGCWWAGRLWHCRGGVAMRR</sequence>
<dbReference type="AlphaFoldDB" id="A0A5B7IBN1"/>